<organism evidence="1 2">
    <name type="scientific">Legionella erythra</name>
    <dbReference type="NCBI Taxonomy" id="448"/>
    <lineage>
        <taxon>Bacteria</taxon>
        <taxon>Pseudomonadati</taxon>
        <taxon>Pseudomonadota</taxon>
        <taxon>Gammaproteobacteria</taxon>
        <taxon>Legionellales</taxon>
        <taxon>Legionellaceae</taxon>
        <taxon>Legionella</taxon>
    </lineage>
</organism>
<dbReference type="AlphaFoldDB" id="A0A0W0TKM7"/>
<accession>A0A0W0TKM7</accession>
<gene>
    <name evidence="1" type="ORF">Lery_1942</name>
</gene>
<evidence type="ECO:0000313" key="2">
    <source>
        <dbReference type="Proteomes" id="UP000054773"/>
    </source>
</evidence>
<sequence>MLFKKFTPINGKSDGCFYIPWVERPKNLAELGDNGHLWTYLTASNIYRHLYTAPDSIPKDKNGVAICFKVRLTSEQQSRLELLTTRLSASIYRGDLAFEPEAIESCILMNNEGLQEIRREVIEANTPSP</sequence>
<dbReference type="EMBL" id="LNYA01000030">
    <property type="protein sequence ID" value="KTC96150.1"/>
    <property type="molecule type" value="Genomic_DNA"/>
</dbReference>
<name>A0A0W0TKM7_LEGER</name>
<reference evidence="1 2" key="1">
    <citation type="submission" date="2015-11" db="EMBL/GenBank/DDBJ databases">
        <title>Genomic analysis of 38 Legionella species identifies large and diverse effector repertoires.</title>
        <authorList>
            <person name="Burstein D."/>
            <person name="Amaro F."/>
            <person name="Zusman T."/>
            <person name="Lifshitz Z."/>
            <person name="Cohen O."/>
            <person name="Gilbert J.A."/>
            <person name="Pupko T."/>
            <person name="Shuman H.A."/>
            <person name="Segal G."/>
        </authorList>
    </citation>
    <scope>NUCLEOTIDE SEQUENCE [LARGE SCALE GENOMIC DNA]</scope>
    <source>
        <strain evidence="1 2">SE-32A-C8</strain>
    </source>
</reference>
<keyword evidence="2" id="KW-1185">Reference proteome</keyword>
<dbReference type="Proteomes" id="UP000054773">
    <property type="component" value="Unassembled WGS sequence"/>
</dbReference>
<evidence type="ECO:0000313" key="1">
    <source>
        <dbReference type="EMBL" id="KTC96150.1"/>
    </source>
</evidence>
<dbReference type="PATRIC" id="fig|448.7.peg.2037"/>
<protein>
    <submittedName>
        <fullName evidence="1">Uncharacterized protein</fullName>
    </submittedName>
</protein>
<dbReference type="OrthoDB" id="5639359at2"/>
<proteinExistence type="predicted"/>
<comment type="caution">
    <text evidence="1">The sequence shown here is derived from an EMBL/GenBank/DDBJ whole genome shotgun (WGS) entry which is preliminary data.</text>
</comment>
<dbReference type="RefSeq" id="WP_058527082.1">
    <property type="nucleotide sequence ID" value="NZ_CAAAHY010000007.1"/>
</dbReference>